<reference evidence="5 6" key="2">
    <citation type="journal article" date="2010" name="Stand. Genomic Sci.">
        <title>Complete genome sequence of Desulfohalobium retbaense type strain (HR(100)).</title>
        <authorList>
            <person name="Spring S."/>
            <person name="Nolan M."/>
            <person name="Lapidus A."/>
            <person name="Glavina Del Rio T."/>
            <person name="Copeland A."/>
            <person name="Tice H."/>
            <person name="Cheng J.F."/>
            <person name="Lucas S."/>
            <person name="Land M."/>
            <person name="Chen F."/>
            <person name="Bruce D."/>
            <person name="Goodwin L."/>
            <person name="Pitluck S."/>
            <person name="Ivanova N."/>
            <person name="Mavromatis K."/>
            <person name="Mikhailova N."/>
            <person name="Pati A."/>
            <person name="Chen A."/>
            <person name="Palaniappan K."/>
            <person name="Hauser L."/>
            <person name="Chang Y.J."/>
            <person name="Jeffries C.D."/>
            <person name="Munk C."/>
            <person name="Kiss H."/>
            <person name="Chain P."/>
            <person name="Han C."/>
            <person name="Brettin T."/>
            <person name="Detter J.C."/>
            <person name="Schuler E."/>
            <person name="Goker M."/>
            <person name="Rohde M."/>
            <person name="Bristow J."/>
            <person name="Eisen J.A."/>
            <person name="Markowitz V."/>
            <person name="Hugenholtz P."/>
            <person name="Kyrpides N.C."/>
            <person name="Klenk H.P."/>
        </authorList>
    </citation>
    <scope>NUCLEOTIDE SEQUENCE [LARGE SCALE GENOMIC DNA]</scope>
    <source>
        <strain evidence="6">ATCC 49802 / DSM 20745 / S 6022</strain>
    </source>
</reference>
<evidence type="ECO:0000313" key="6">
    <source>
        <dbReference type="Proteomes" id="UP000002027"/>
    </source>
</evidence>
<keyword evidence="3 5" id="KW-0269">Exonuclease</keyword>
<dbReference type="PANTHER" id="PTHR30231:SF4">
    <property type="entry name" value="PROTEIN NEN2"/>
    <property type="match status" value="1"/>
</dbReference>
<keyword evidence="2" id="KW-0378">Hydrolase</keyword>
<dbReference type="CDD" id="cd06127">
    <property type="entry name" value="DEDDh"/>
    <property type="match status" value="1"/>
</dbReference>
<evidence type="ECO:0000256" key="3">
    <source>
        <dbReference type="ARBA" id="ARBA00022839"/>
    </source>
</evidence>
<proteinExistence type="predicted"/>
<dbReference type="GO" id="GO:0003676">
    <property type="term" value="F:nucleic acid binding"/>
    <property type="evidence" value="ECO:0007669"/>
    <property type="project" value="InterPro"/>
</dbReference>
<protein>
    <submittedName>
        <fullName evidence="5">Exonuclease RNase T and DNA polymerase III</fullName>
    </submittedName>
</protein>
<evidence type="ECO:0000256" key="2">
    <source>
        <dbReference type="ARBA" id="ARBA00022801"/>
    </source>
</evidence>
<dbReference type="InterPro" id="IPR013520">
    <property type="entry name" value="Ribonucl_H"/>
</dbReference>
<keyword evidence="1" id="KW-0540">Nuclease</keyword>
<evidence type="ECO:0000313" key="5">
    <source>
        <dbReference type="EMBL" id="ACZ39350.1"/>
    </source>
</evidence>
<dbReference type="InterPro" id="IPR036397">
    <property type="entry name" value="RNaseH_sf"/>
</dbReference>
<organism evidence="5 6">
    <name type="scientific">Sphaerobacter thermophilus (strain ATCC 49802 / DSM 20745 / KCCM 41009 / NCIMB 13125 / S 6022)</name>
    <dbReference type="NCBI Taxonomy" id="479434"/>
    <lineage>
        <taxon>Bacteria</taxon>
        <taxon>Pseudomonadati</taxon>
        <taxon>Thermomicrobiota</taxon>
        <taxon>Thermomicrobia</taxon>
        <taxon>Sphaerobacterales</taxon>
        <taxon>Sphaerobacterineae</taxon>
        <taxon>Sphaerobacteraceae</taxon>
        <taxon>Sphaerobacter</taxon>
    </lineage>
</organism>
<dbReference type="KEGG" id="sti:Sthe_1918"/>
<dbReference type="InParanoid" id="D1C533"/>
<dbReference type="InterPro" id="IPR012337">
    <property type="entry name" value="RNaseH-like_sf"/>
</dbReference>
<dbReference type="AlphaFoldDB" id="D1C533"/>
<accession>D1C533</accession>
<evidence type="ECO:0000256" key="1">
    <source>
        <dbReference type="ARBA" id="ARBA00022722"/>
    </source>
</evidence>
<dbReference type="HOGENOM" id="CLU_047806_13_1_0"/>
<name>D1C533_SPHTD</name>
<dbReference type="Gene3D" id="3.30.420.10">
    <property type="entry name" value="Ribonuclease H-like superfamily/Ribonuclease H"/>
    <property type="match status" value="1"/>
</dbReference>
<dbReference type="Proteomes" id="UP000002027">
    <property type="component" value="Chromosome 1"/>
</dbReference>
<dbReference type="STRING" id="479434.Sthe_1918"/>
<dbReference type="SUPFAM" id="SSF53098">
    <property type="entry name" value="Ribonuclease H-like"/>
    <property type="match status" value="1"/>
</dbReference>
<dbReference type="GO" id="GO:0006259">
    <property type="term" value="P:DNA metabolic process"/>
    <property type="evidence" value="ECO:0007669"/>
    <property type="project" value="UniProtKB-ARBA"/>
</dbReference>
<dbReference type="PANTHER" id="PTHR30231">
    <property type="entry name" value="DNA POLYMERASE III SUBUNIT EPSILON"/>
    <property type="match status" value="1"/>
</dbReference>
<keyword evidence="6" id="KW-1185">Reference proteome</keyword>
<gene>
    <name evidence="5" type="ordered locus">Sthe_1918</name>
</gene>
<dbReference type="Pfam" id="PF00929">
    <property type="entry name" value="RNase_T"/>
    <property type="match status" value="1"/>
</dbReference>
<dbReference type="eggNOG" id="COG0847">
    <property type="taxonomic scope" value="Bacteria"/>
</dbReference>
<evidence type="ECO:0000259" key="4">
    <source>
        <dbReference type="SMART" id="SM00479"/>
    </source>
</evidence>
<dbReference type="EMBL" id="CP001823">
    <property type="protein sequence ID" value="ACZ39350.1"/>
    <property type="molecule type" value="Genomic_DNA"/>
</dbReference>
<feature type="domain" description="Exonuclease" evidence="4">
    <location>
        <begin position="23"/>
        <end position="192"/>
    </location>
</feature>
<dbReference type="SMART" id="SM00479">
    <property type="entry name" value="EXOIII"/>
    <property type="match status" value="1"/>
</dbReference>
<dbReference type="RefSeq" id="WP_012872396.1">
    <property type="nucleotide sequence ID" value="NC_013523.1"/>
</dbReference>
<reference evidence="6" key="1">
    <citation type="submission" date="2009-11" db="EMBL/GenBank/DDBJ databases">
        <title>The complete chromosome 1 of Sphaerobacter thermophilus DSM 20745.</title>
        <authorList>
            <person name="Lucas S."/>
            <person name="Copeland A."/>
            <person name="Lapidus A."/>
            <person name="Glavina del Rio T."/>
            <person name="Dalin E."/>
            <person name="Tice H."/>
            <person name="Bruce D."/>
            <person name="Goodwin L."/>
            <person name="Pitluck S."/>
            <person name="Kyrpides N."/>
            <person name="Mavromatis K."/>
            <person name="Ivanova N."/>
            <person name="Mikhailova N."/>
            <person name="LaButti K.M."/>
            <person name="Clum A."/>
            <person name="Sun H.I."/>
            <person name="Brettin T."/>
            <person name="Detter J.C."/>
            <person name="Han C."/>
            <person name="Larimer F."/>
            <person name="Land M."/>
            <person name="Hauser L."/>
            <person name="Markowitz V."/>
            <person name="Cheng J.F."/>
            <person name="Hugenholtz P."/>
            <person name="Woyke T."/>
            <person name="Wu D."/>
            <person name="Steenblock K."/>
            <person name="Schneider S."/>
            <person name="Pukall R."/>
            <person name="Goeker M."/>
            <person name="Klenk H.P."/>
            <person name="Eisen J.A."/>
        </authorList>
    </citation>
    <scope>NUCLEOTIDE SEQUENCE [LARGE SCALE GENOMIC DNA]</scope>
    <source>
        <strain evidence="6">ATCC 49802 / DSM 20745 / S 6022</strain>
    </source>
</reference>
<dbReference type="GO" id="GO:0008408">
    <property type="term" value="F:3'-5' exonuclease activity"/>
    <property type="evidence" value="ECO:0007669"/>
    <property type="project" value="TreeGrafter"/>
</dbReference>
<sequence>MYGGLSDRAAAVAWAAEMLRRRDVLFLDTETTGLDGQAEIVEIAVVDAQGTVLLDTLVRPLRPIPPEVQAIHGITDRMVAGAPRWPEVHAELVRLFRERPRAVVYNAAFDRRVIAQTAQQHCLPPPTAEWHCAMLRYAAYAGERHPVTGKYRWHRLDRAAAALGIPRPTHRALGDALVCRGVVAAMAGLGGRLGHRR</sequence>